<dbReference type="RefSeq" id="WP_011555125.1">
    <property type="nucleotide sequence ID" value="NC_008095.1"/>
</dbReference>
<dbReference type="AlphaFoldDB" id="Q1D216"/>
<dbReference type="EMBL" id="CP000113">
    <property type="protein sequence ID" value="ABF91304.1"/>
    <property type="molecule type" value="Genomic_DNA"/>
</dbReference>
<gene>
    <name evidence="1" type="ordered locus">MXAN_5154</name>
</gene>
<protein>
    <submittedName>
        <fullName evidence="1">Transposase, truncated</fullName>
    </submittedName>
</protein>
<accession>Q1D216</accession>
<name>Q1D216_MYXXD</name>
<dbReference type="Proteomes" id="UP000002402">
    <property type="component" value="Chromosome"/>
</dbReference>
<evidence type="ECO:0000313" key="1">
    <source>
        <dbReference type="EMBL" id="ABF91304.1"/>
    </source>
</evidence>
<dbReference type="Pfam" id="PF13565">
    <property type="entry name" value="HTH_32"/>
    <property type="match status" value="1"/>
</dbReference>
<dbReference type="GeneID" id="41364896"/>
<organism evidence="1 2">
    <name type="scientific">Myxococcus xanthus (strain DK1622)</name>
    <dbReference type="NCBI Taxonomy" id="246197"/>
    <lineage>
        <taxon>Bacteria</taxon>
        <taxon>Pseudomonadati</taxon>
        <taxon>Myxococcota</taxon>
        <taxon>Myxococcia</taxon>
        <taxon>Myxococcales</taxon>
        <taxon>Cystobacterineae</taxon>
        <taxon>Myxococcaceae</taxon>
        <taxon>Myxococcus</taxon>
    </lineage>
</organism>
<dbReference type="SUPFAM" id="SSF46689">
    <property type="entry name" value="Homeodomain-like"/>
    <property type="match status" value="1"/>
</dbReference>
<keyword evidence="2" id="KW-1185">Reference proteome</keyword>
<dbReference type="KEGG" id="mxa:MXAN_5154"/>
<dbReference type="InterPro" id="IPR009057">
    <property type="entry name" value="Homeodomain-like_sf"/>
</dbReference>
<dbReference type="EnsemblBacteria" id="ABF91304">
    <property type="protein sequence ID" value="ABF91304"/>
    <property type="gene ID" value="MXAN_5154"/>
</dbReference>
<sequence>MAWQPRRPSAEQQQERVARELRVSEAAISKWAARLRSGGLRALRARRHPGQPSRLTPTQWQQVATILRAGTLVAGFPTERWMLRRVAQVIMVRGYAAGTYNLTLTYRFP</sequence>
<dbReference type="OrthoDB" id="69528at2"/>
<dbReference type="HOGENOM" id="CLU_2181030_0_0_7"/>
<proteinExistence type="predicted"/>
<reference evidence="1 2" key="1">
    <citation type="journal article" date="2006" name="Proc. Natl. Acad. Sci. U.S.A.">
        <title>Evolution of sensory complexity recorded in a myxobacterial genome.</title>
        <authorList>
            <person name="Goldman B.S."/>
            <person name="Nierman W.C."/>
            <person name="Kaiser D."/>
            <person name="Slater S.C."/>
            <person name="Durkin A.S."/>
            <person name="Eisen J.A."/>
            <person name="Ronning C.M."/>
            <person name="Barbazuk W.B."/>
            <person name="Blanchard M."/>
            <person name="Field C."/>
            <person name="Halling C."/>
            <person name="Hinkle G."/>
            <person name="Iartchuk O."/>
            <person name="Kim H.S."/>
            <person name="Mackenzie C."/>
            <person name="Madupu R."/>
            <person name="Miller N."/>
            <person name="Shvartsbeyn A."/>
            <person name="Sullivan S.A."/>
            <person name="Vaudin M."/>
            <person name="Wiegand R."/>
            <person name="Kaplan H.B."/>
        </authorList>
    </citation>
    <scope>NUCLEOTIDE SEQUENCE [LARGE SCALE GENOMIC DNA]</scope>
    <source>
        <strain evidence="2">DK1622</strain>
    </source>
</reference>
<evidence type="ECO:0000313" key="2">
    <source>
        <dbReference type="Proteomes" id="UP000002402"/>
    </source>
</evidence>
<dbReference type="eggNOG" id="COG3415">
    <property type="taxonomic scope" value="Bacteria"/>
</dbReference>